<accession>A0A0C3BXM3</accession>
<dbReference type="OrthoDB" id="3690045at2759"/>
<reference evidence="3" key="2">
    <citation type="submission" date="2015-01" db="EMBL/GenBank/DDBJ databases">
        <title>Evolutionary Origins and Diversification of the Mycorrhizal Mutualists.</title>
        <authorList>
            <consortium name="DOE Joint Genome Institute"/>
            <consortium name="Mycorrhizal Genomics Consortium"/>
            <person name="Kohler A."/>
            <person name="Kuo A."/>
            <person name="Nagy L.G."/>
            <person name="Floudas D."/>
            <person name="Copeland A."/>
            <person name="Barry K.W."/>
            <person name="Cichocki N."/>
            <person name="Veneault-Fourrey C."/>
            <person name="LaButti K."/>
            <person name="Lindquist E.A."/>
            <person name="Lipzen A."/>
            <person name="Lundell T."/>
            <person name="Morin E."/>
            <person name="Murat C."/>
            <person name="Riley R."/>
            <person name="Ohm R."/>
            <person name="Sun H."/>
            <person name="Tunlid A."/>
            <person name="Henrissat B."/>
            <person name="Grigoriev I.V."/>
            <person name="Hibbett D.S."/>
            <person name="Martin F."/>
        </authorList>
    </citation>
    <scope>NUCLEOTIDE SEQUENCE [LARGE SCALE GENOMIC DNA]</scope>
    <source>
        <strain evidence="3">h7</strain>
    </source>
</reference>
<name>A0A0C3BXM3_HEBCY</name>
<dbReference type="EMBL" id="KN831780">
    <property type="protein sequence ID" value="KIM41345.1"/>
    <property type="molecule type" value="Genomic_DNA"/>
</dbReference>
<gene>
    <name evidence="2" type="ORF">M413DRAFT_18916</name>
</gene>
<dbReference type="HOGENOM" id="CLU_068076_0_0_1"/>
<sequence>MNKNERIGILPIPPDIRQSSGMAEYIPVSNINHQKHKRRQRHRFLAEMQGTRKPILPIHSAAEKGLFRELMTNSKEFNPPDGEPLWGQIVKIWNAEADVQDGISYKLIDQLKAYYTKWTAQVNVKEALSLSGGYRKPLAMTIRNPERSAAAPPVPFRMPGFNVIEKGYLDMGSAPESLPQDIHAPIEMSEVASGHPNPSNWSYPPFSYPSLPAATPATPQTMTPPDPTTSSAPNPYFAQATAQLISSMNARWTQSEVLARKRVADSYLERQPIKKPRKPRTCGKCGQASCPGKQMVSRCMNPCRDCGKVECRGRNTKFPTRPCFARDD</sequence>
<reference evidence="2 3" key="1">
    <citation type="submission" date="2014-04" db="EMBL/GenBank/DDBJ databases">
        <authorList>
            <consortium name="DOE Joint Genome Institute"/>
            <person name="Kuo A."/>
            <person name="Gay G."/>
            <person name="Dore J."/>
            <person name="Kohler A."/>
            <person name="Nagy L.G."/>
            <person name="Floudas D."/>
            <person name="Copeland A."/>
            <person name="Barry K.W."/>
            <person name="Cichocki N."/>
            <person name="Veneault-Fourrey C."/>
            <person name="LaButti K."/>
            <person name="Lindquist E.A."/>
            <person name="Lipzen A."/>
            <person name="Lundell T."/>
            <person name="Morin E."/>
            <person name="Murat C."/>
            <person name="Sun H."/>
            <person name="Tunlid A."/>
            <person name="Henrissat B."/>
            <person name="Grigoriev I.V."/>
            <person name="Hibbett D.S."/>
            <person name="Martin F."/>
            <person name="Nordberg H.P."/>
            <person name="Cantor M.N."/>
            <person name="Hua S.X."/>
        </authorList>
    </citation>
    <scope>NUCLEOTIDE SEQUENCE [LARGE SCALE GENOMIC DNA]</scope>
    <source>
        <strain evidence="3">h7</strain>
    </source>
</reference>
<protein>
    <submittedName>
        <fullName evidence="2">Uncharacterized protein</fullName>
    </submittedName>
</protein>
<feature type="region of interest" description="Disordered" evidence="1">
    <location>
        <begin position="212"/>
        <end position="231"/>
    </location>
</feature>
<evidence type="ECO:0000256" key="1">
    <source>
        <dbReference type="SAM" id="MobiDB-lite"/>
    </source>
</evidence>
<dbReference type="STRING" id="686832.A0A0C3BXM3"/>
<keyword evidence="3" id="KW-1185">Reference proteome</keyword>
<feature type="compositionally biased region" description="Low complexity" evidence="1">
    <location>
        <begin position="212"/>
        <end position="221"/>
    </location>
</feature>
<proteinExistence type="predicted"/>
<dbReference type="AlphaFoldDB" id="A0A0C3BXM3"/>
<dbReference type="Proteomes" id="UP000053424">
    <property type="component" value="Unassembled WGS sequence"/>
</dbReference>
<organism evidence="2 3">
    <name type="scientific">Hebeloma cylindrosporum</name>
    <dbReference type="NCBI Taxonomy" id="76867"/>
    <lineage>
        <taxon>Eukaryota</taxon>
        <taxon>Fungi</taxon>
        <taxon>Dikarya</taxon>
        <taxon>Basidiomycota</taxon>
        <taxon>Agaricomycotina</taxon>
        <taxon>Agaricomycetes</taxon>
        <taxon>Agaricomycetidae</taxon>
        <taxon>Agaricales</taxon>
        <taxon>Agaricineae</taxon>
        <taxon>Hymenogastraceae</taxon>
        <taxon>Hebeloma</taxon>
    </lineage>
</organism>
<evidence type="ECO:0000313" key="3">
    <source>
        <dbReference type="Proteomes" id="UP000053424"/>
    </source>
</evidence>
<evidence type="ECO:0000313" key="2">
    <source>
        <dbReference type="EMBL" id="KIM41345.1"/>
    </source>
</evidence>